<reference evidence="1" key="1">
    <citation type="submission" date="2022-07" db="EMBL/GenBank/DDBJ databases">
        <title>Phylogenomic reconstructions and comparative analyses of Kickxellomycotina fungi.</title>
        <authorList>
            <person name="Reynolds N.K."/>
            <person name="Stajich J.E."/>
            <person name="Barry K."/>
            <person name="Grigoriev I.V."/>
            <person name="Crous P."/>
            <person name="Smith M.E."/>
        </authorList>
    </citation>
    <scope>NUCLEOTIDE SEQUENCE</scope>
    <source>
        <strain evidence="1">Benny 63K</strain>
    </source>
</reference>
<accession>A0ACC1ICS6</accession>
<evidence type="ECO:0000313" key="1">
    <source>
        <dbReference type="EMBL" id="KAJ1891501.1"/>
    </source>
</evidence>
<name>A0ACC1ICS6_9FUNG</name>
<proteinExistence type="predicted"/>
<comment type="caution">
    <text evidence="1">The sequence shown here is derived from an EMBL/GenBank/DDBJ whole genome shotgun (WGS) entry which is preliminary data.</text>
</comment>
<gene>
    <name evidence="1" type="ORF">LPJ66_006884</name>
</gene>
<protein>
    <submittedName>
        <fullName evidence="1">Uncharacterized protein</fullName>
    </submittedName>
</protein>
<dbReference type="Proteomes" id="UP001150581">
    <property type="component" value="Unassembled WGS sequence"/>
</dbReference>
<evidence type="ECO:0000313" key="2">
    <source>
        <dbReference type="Proteomes" id="UP001150581"/>
    </source>
</evidence>
<dbReference type="EMBL" id="JANBPG010001146">
    <property type="protein sequence ID" value="KAJ1891501.1"/>
    <property type="molecule type" value="Genomic_DNA"/>
</dbReference>
<keyword evidence="2" id="KW-1185">Reference proteome</keyword>
<sequence length="277" mass="29136">MQQALVGNLHQAAQMTLSMNLMMEELVKRAIQITVHATATATATAPCFACSLRITVRNRSPIPLVQMATELHFTPSNGAKTGGFTAERGHEDGEGELGVMGEQVGKDQVVMRGVRLRPLASGETAHAIVRLGAHVPARIRGRISVAFTSPGTGKPLSVQHDFGIRALQLIDCHFLAANNTDSTAMVALASVEPVHVDIARVREVFAVPPALGVAAGCLLMLGTAGGLGLVVRSVSADSCSAECHWVGTAAATSSPLFPLIPTLTHELSFQKNPQDIL</sequence>
<organism evidence="1 2">
    <name type="scientific">Kickxella alabastrina</name>
    <dbReference type="NCBI Taxonomy" id="61397"/>
    <lineage>
        <taxon>Eukaryota</taxon>
        <taxon>Fungi</taxon>
        <taxon>Fungi incertae sedis</taxon>
        <taxon>Zoopagomycota</taxon>
        <taxon>Kickxellomycotina</taxon>
        <taxon>Kickxellomycetes</taxon>
        <taxon>Kickxellales</taxon>
        <taxon>Kickxellaceae</taxon>
        <taxon>Kickxella</taxon>
    </lineage>
</organism>